<dbReference type="OrthoDB" id="416659at2"/>
<feature type="transmembrane region" description="Helical" evidence="6">
    <location>
        <begin position="101"/>
        <end position="118"/>
    </location>
</feature>
<keyword evidence="4 6" id="KW-0472">Membrane</keyword>
<feature type="transmembrane region" description="Helical" evidence="6">
    <location>
        <begin position="403"/>
        <end position="421"/>
    </location>
</feature>
<feature type="transmembrane region" description="Helical" evidence="6">
    <location>
        <begin position="349"/>
        <end position="369"/>
    </location>
</feature>
<feature type="transmembrane region" description="Helical" evidence="6">
    <location>
        <begin position="130"/>
        <end position="152"/>
    </location>
</feature>
<evidence type="ECO:0000256" key="1">
    <source>
        <dbReference type="ARBA" id="ARBA00004141"/>
    </source>
</evidence>
<feature type="transmembrane region" description="Helical" evidence="6">
    <location>
        <begin position="242"/>
        <end position="260"/>
    </location>
</feature>
<dbReference type="PANTHER" id="PTHR37422:SF23">
    <property type="entry name" value="TEICHURONIC ACID BIOSYNTHESIS PROTEIN TUAE"/>
    <property type="match status" value="1"/>
</dbReference>
<dbReference type="InterPro" id="IPR007016">
    <property type="entry name" value="O-antigen_ligase-rel_domated"/>
</dbReference>
<proteinExistence type="predicted"/>
<keyword evidence="5" id="KW-0802">TPR repeat</keyword>
<evidence type="ECO:0000259" key="7">
    <source>
        <dbReference type="Pfam" id="PF04932"/>
    </source>
</evidence>
<feature type="repeat" description="TPR" evidence="5">
    <location>
        <begin position="543"/>
        <end position="576"/>
    </location>
</feature>
<evidence type="ECO:0000313" key="9">
    <source>
        <dbReference type="Proteomes" id="UP000320055"/>
    </source>
</evidence>
<feature type="transmembrane region" description="Helical" evidence="6">
    <location>
        <begin position="218"/>
        <end position="235"/>
    </location>
</feature>
<keyword evidence="2 6" id="KW-0812">Transmembrane</keyword>
<dbReference type="GO" id="GO:0016874">
    <property type="term" value="F:ligase activity"/>
    <property type="evidence" value="ECO:0007669"/>
    <property type="project" value="UniProtKB-KW"/>
</dbReference>
<dbReference type="Pfam" id="PF13181">
    <property type="entry name" value="TPR_8"/>
    <property type="match status" value="1"/>
</dbReference>
<dbReference type="SMART" id="SM00028">
    <property type="entry name" value="TPR"/>
    <property type="match status" value="2"/>
</dbReference>
<dbReference type="Pfam" id="PF04932">
    <property type="entry name" value="Wzy_C"/>
    <property type="match status" value="1"/>
</dbReference>
<name>A0A563VXZ0_9CYAN</name>
<dbReference type="Proteomes" id="UP000320055">
    <property type="component" value="Unassembled WGS sequence"/>
</dbReference>
<comment type="subcellular location">
    <subcellularLocation>
        <location evidence="1">Membrane</location>
        <topology evidence="1">Multi-pass membrane protein</topology>
    </subcellularLocation>
</comment>
<keyword evidence="8" id="KW-0436">Ligase</keyword>
<evidence type="ECO:0000256" key="5">
    <source>
        <dbReference type="PROSITE-ProRule" id="PRU00339"/>
    </source>
</evidence>
<protein>
    <submittedName>
        <fullName evidence="8">Lipid A core-O-antigen ligase-like enyme</fullName>
    </submittedName>
</protein>
<evidence type="ECO:0000313" key="8">
    <source>
        <dbReference type="EMBL" id="VEP16280.1"/>
    </source>
</evidence>
<accession>A0A563VXZ0</accession>
<keyword evidence="9" id="KW-1185">Reference proteome</keyword>
<evidence type="ECO:0000256" key="6">
    <source>
        <dbReference type="SAM" id="Phobius"/>
    </source>
</evidence>
<sequence length="841" mass="96369">MNLSKDTQSNPNWRGQWLGYICLAMLVFYTWLPNSYYLMVSYPWIIVWQIGFLALGIWIIWMLRQFKIPFKLLGYGLDWAVAAIMVALILSGIFAQFKVVSAWNISLVFCYLMLLYVLRNWIAVESFNIYHLWQRISIAGVISCLVGLAVWYPLRASDASRINYPMGHPNFVAGYIMLVFPLTIALAIASKSWQRIGALAASSLMLFVLYYTGSRGGFLGLLALAIATVIFLIIRSKGKQRWLRLVSCGLVLAILLTVSLNNSRVQRIVKFNGFNSDAPLIQLKIDGQSKDRLLMLEAASNIFKDRPLFGVGAGNMSRVYDLYRPIETGTGGTHIQQLHNTPVQIFGELGLVGLSTYLFLIVCLLRLWFELYYRLTNLRERSLLYGTGGSFLAYSVATLTDYQLENISLSINLVFLTLLLIKLADDNSFEKINIFGNYCRRWISLISITILIASLLLWIPQTLALRLTKIAHRNFVVGRLDVGYKKIADAANLVSWDPTYNITAAIIAMRIREPVREQKLYLELTELSLKHLQKVVEAAPNDAHFNQMLGMMYGDLGNSQSAIEYFRRAIQLLPRISSYSHYLLGREYLKINETEKAITALALQGLITPQFLTSSMWNELPLSEVKNEVLQKSLNLFSKLSQQLSSDNYHYNSVYEKQILLKWLDGQSINKVEHERLRPIIKALLLAEKNPDEALNILASNIETVENPDSLLLLQAWLQPEPYLYNYFKSSTGVNIEKVQREYLENITKQNVALKTWISSIQLKLTTATRNALRLAYRNEEITKASLLFFPSELRDYLIIRKLNLFDDYYREFIELEYLLNKVQTKELSLPHPTNNNFRLD</sequence>
<feature type="transmembrane region" description="Helical" evidence="6">
    <location>
        <begin position="44"/>
        <end position="63"/>
    </location>
</feature>
<dbReference type="RefSeq" id="WP_144866047.1">
    <property type="nucleotide sequence ID" value="NZ_LR213803.1"/>
</dbReference>
<dbReference type="AlphaFoldDB" id="A0A563VXZ0"/>
<reference evidence="8 9" key="1">
    <citation type="submission" date="2019-01" db="EMBL/GenBank/DDBJ databases">
        <authorList>
            <person name="Brito A."/>
        </authorList>
    </citation>
    <scope>NUCLEOTIDE SEQUENCE [LARGE SCALE GENOMIC DNA]</scope>
    <source>
        <strain evidence="8">1</strain>
    </source>
</reference>
<evidence type="ECO:0000256" key="3">
    <source>
        <dbReference type="ARBA" id="ARBA00022989"/>
    </source>
</evidence>
<dbReference type="InterPro" id="IPR019734">
    <property type="entry name" value="TPR_rpt"/>
</dbReference>
<feature type="transmembrane region" description="Helical" evidence="6">
    <location>
        <begin position="442"/>
        <end position="459"/>
    </location>
</feature>
<dbReference type="PANTHER" id="PTHR37422">
    <property type="entry name" value="TEICHURONIC ACID BIOSYNTHESIS PROTEIN TUAE"/>
    <property type="match status" value="1"/>
</dbReference>
<evidence type="ECO:0000256" key="4">
    <source>
        <dbReference type="ARBA" id="ARBA00023136"/>
    </source>
</evidence>
<gene>
    <name evidence="8" type="ORF">H1P_430008</name>
</gene>
<dbReference type="SUPFAM" id="SSF48452">
    <property type="entry name" value="TPR-like"/>
    <property type="match status" value="1"/>
</dbReference>
<evidence type="ECO:0000256" key="2">
    <source>
        <dbReference type="ARBA" id="ARBA00022692"/>
    </source>
</evidence>
<feature type="transmembrane region" description="Helical" evidence="6">
    <location>
        <begin position="75"/>
        <end position="95"/>
    </location>
</feature>
<keyword evidence="3 6" id="KW-1133">Transmembrane helix</keyword>
<feature type="domain" description="O-antigen ligase-related" evidence="7">
    <location>
        <begin position="201"/>
        <end position="357"/>
    </location>
</feature>
<dbReference type="EMBL" id="CAACVJ010000368">
    <property type="protein sequence ID" value="VEP16280.1"/>
    <property type="molecule type" value="Genomic_DNA"/>
</dbReference>
<organism evidence="8 9">
    <name type="scientific">Hyella patelloides LEGE 07179</name>
    <dbReference type="NCBI Taxonomy" id="945734"/>
    <lineage>
        <taxon>Bacteria</taxon>
        <taxon>Bacillati</taxon>
        <taxon>Cyanobacteriota</taxon>
        <taxon>Cyanophyceae</taxon>
        <taxon>Pleurocapsales</taxon>
        <taxon>Hyellaceae</taxon>
        <taxon>Hyella</taxon>
    </lineage>
</organism>
<dbReference type="GO" id="GO:0016020">
    <property type="term" value="C:membrane"/>
    <property type="evidence" value="ECO:0007669"/>
    <property type="project" value="UniProtKB-SubCell"/>
</dbReference>
<feature type="transmembrane region" description="Helical" evidence="6">
    <location>
        <begin position="172"/>
        <end position="189"/>
    </location>
</feature>
<dbReference type="Gene3D" id="1.25.40.10">
    <property type="entry name" value="Tetratricopeptide repeat domain"/>
    <property type="match status" value="1"/>
</dbReference>
<feature type="transmembrane region" description="Helical" evidence="6">
    <location>
        <begin position="12"/>
        <end position="32"/>
    </location>
</feature>
<dbReference type="InterPro" id="IPR011990">
    <property type="entry name" value="TPR-like_helical_dom_sf"/>
</dbReference>
<dbReference type="InterPro" id="IPR051533">
    <property type="entry name" value="WaaL-like"/>
</dbReference>
<dbReference type="PROSITE" id="PS50005">
    <property type="entry name" value="TPR"/>
    <property type="match status" value="1"/>
</dbReference>
<feature type="transmembrane region" description="Helical" evidence="6">
    <location>
        <begin position="381"/>
        <end position="397"/>
    </location>
</feature>